<dbReference type="AlphaFoldDB" id="A0A0R3UH94"/>
<organism evidence="3">
    <name type="scientific">Mesocestoides corti</name>
    <name type="common">Flatworm</name>
    <dbReference type="NCBI Taxonomy" id="53468"/>
    <lineage>
        <taxon>Eukaryota</taxon>
        <taxon>Metazoa</taxon>
        <taxon>Spiralia</taxon>
        <taxon>Lophotrochozoa</taxon>
        <taxon>Platyhelminthes</taxon>
        <taxon>Cestoda</taxon>
        <taxon>Eucestoda</taxon>
        <taxon>Cyclophyllidea</taxon>
        <taxon>Mesocestoididae</taxon>
        <taxon>Mesocestoides</taxon>
    </lineage>
</organism>
<evidence type="ECO:0000313" key="1">
    <source>
        <dbReference type="EMBL" id="VDD80682.1"/>
    </source>
</evidence>
<reference evidence="3" key="2">
    <citation type="submission" date="2019-11" db="UniProtKB">
        <authorList>
            <consortium name="WormBaseParasite"/>
        </authorList>
    </citation>
    <scope>IDENTIFICATION</scope>
</reference>
<dbReference type="EMBL" id="UXSR01005284">
    <property type="protein sequence ID" value="VDD80682.1"/>
    <property type="molecule type" value="Genomic_DNA"/>
</dbReference>
<evidence type="ECO:0000313" key="2">
    <source>
        <dbReference type="Proteomes" id="UP000267029"/>
    </source>
</evidence>
<gene>
    <name evidence="1" type="ORF">MCOS_LOCUS6685</name>
</gene>
<sequence length="128" mass="13942">MGHVSASTRLAFPFCAVLNCGQRSKAFAVATDCTNPHELDGARLPSTCGQPRPHAPGRSPRGLHSRLWAQLEVQPAHNSAKRSVSRTTAIKVRESKRKGTIHNASRIIAMLLSDFITNFCRVAGQLLK</sequence>
<reference evidence="1 2" key="1">
    <citation type="submission" date="2018-10" db="EMBL/GenBank/DDBJ databases">
        <authorList>
            <consortium name="Pathogen Informatics"/>
        </authorList>
    </citation>
    <scope>NUCLEOTIDE SEQUENCE [LARGE SCALE GENOMIC DNA]</scope>
</reference>
<protein>
    <submittedName>
        <fullName evidence="3">Secreted protein</fullName>
    </submittedName>
</protein>
<name>A0A0R3UH94_MESCO</name>
<keyword evidence="2" id="KW-1185">Reference proteome</keyword>
<dbReference type="Proteomes" id="UP000267029">
    <property type="component" value="Unassembled WGS sequence"/>
</dbReference>
<evidence type="ECO:0000313" key="3">
    <source>
        <dbReference type="WBParaSite" id="MCU_002389-RA"/>
    </source>
</evidence>
<proteinExistence type="predicted"/>
<accession>A0A0R3UH94</accession>
<dbReference type="WBParaSite" id="MCU_002389-RA">
    <property type="protein sequence ID" value="MCU_002389-RA"/>
    <property type="gene ID" value="MCU_002389"/>
</dbReference>